<dbReference type="GO" id="GO:0015833">
    <property type="term" value="P:peptide transport"/>
    <property type="evidence" value="ECO:0007669"/>
    <property type="project" value="InterPro"/>
</dbReference>
<dbReference type="InterPro" id="IPR003593">
    <property type="entry name" value="AAA+_ATPase"/>
</dbReference>
<dbReference type="SMART" id="SM00382">
    <property type="entry name" value="AAA"/>
    <property type="match status" value="1"/>
</dbReference>
<comment type="similarity">
    <text evidence="2">Belongs to the ABC transporter superfamily.</text>
</comment>
<dbReference type="InterPro" id="IPR013563">
    <property type="entry name" value="Oligopep_ABC_C"/>
</dbReference>
<gene>
    <name evidence="7" type="ORF">GGR30_004522</name>
</gene>
<dbReference type="GO" id="GO:0016887">
    <property type="term" value="F:ATP hydrolysis activity"/>
    <property type="evidence" value="ECO:0007669"/>
    <property type="project" value="InterPro"/>
</dbReference>
<organism evidence="7 8">
    <name type="scientific">Martelella radicis</name>
    <dbReference type="NCBI Taxonomy" id="1397476"/>
    <lineage>
        <taxon>Bacteria</taxon>
        <taxon>Pseudomonadati</taxon>
        <taxon>Pseudomonadota</taxon>
        <taxon>Alphaproteobacteria</taxon>
        <taxon>Hyphomicrobiales</taxon>
        <taxon>Aurantimonadaceae</taxon>
        <taxon>Martelella</taxon>
    </lineage>
</organism>
<dbReference type="CDD" id="cd03257">
    <property type="entry name" value="ABC_NikE_OppD_transporters"/>
    <property type="match status" value="1"/>
</dbReference>
<dbReference type="AlphaFoldDB" id="A0A7W6KNM1"/>
<name>A0A7W6KNM1_9HYPH</name>
<feature type="domain" description="ABC transporter" evidence="6">
    <location>
        <begin position="12"/>
        <end position="267"/>
    </location>
</feature>
<dbReference type="PROSITE" id="PS50893">
    <property type="entry name" value="ABC_TRANSPORTER_2"/>
    <property type="match status" value="1"/>
</dbReference>
<dbReference type="Pfam" id="PF08352">
    <property type="entry name" value="oligo_HPY"/>
    <property type="match status" value="1"/>
</dbReference>
<keyword evidence="3" id="KW-0813">Transport</keyword>
<dbReference type="PANTHER" id="PTHR43776:SF7">
    <property type="entry name" value="D,D-DIPEPTIDE TRANSPORT ATP-BINDING PROTEIN DDPF-RELATED"/>
    <property type="match status" value="1"/>
</dbReference>
<dbReference type="GO" id="GO:0055085">
    <property type="term" value="P:transmembrane transport"/>
    <property type="evidence" value="ECO:0007669"/>
    <property type="project" value="UniProtKB-ARBA"/>
</dbReference>
<evidence type="ECO:0000313" key="7">
    <source>
        <dbReference type="EMBL" id="MBB4124562.1"/>
    </source>
</evidence>
<protein>
    <submittedName>
        <fullName evidence="7">Oligopeptide/dipeptide ABC transporter ATP-binding protein</fullName>
    </submittedName>
</protein>
<evidence type="ECO:0000256" key="2">
    <source>
        <dbReference type="ARBA" id="ARBA00005417"/>
    </source>
</evidence>
<keyword evidence="8" id="KW-1185">Reference proteome</keyword>
<reference evidence="7 8" key="1">
    <citation type="submission" date="2020-08" db="EMBL/GenBank/DDBJ databases">
        <title>Genomic Encyclopedia of Type Strains, Phase IV (KMG-IV): sequencing the most valuable type-strain genomes for metagenomic binning, comparative biology and taxonomic classification.</title>
        <authorList>
            <person name="Goeker M."/>
        </authorList>
    </citation>
    <scope>NUCLEOTIDE SEQUENCE [LARGE SCALE GENOMIC DNA]</scope>
    <source>
        <strain evidence="7 8">DSM 28101</strain>
    </source>
</reference>
<dbReference type="GO" id="GO:0005524">
    <property type="term" value="F:ATP binding"/>
    <property type="evidence" value="ECO:0007669"/>
    <property type="project" value="UniProtKB-KW"/>
</dbReference>
<keyword evidence="5 7" id="KW-0067">ATP-binding</keyword>
<evidence type="ECO:0000256" key="3">
    <source>
        <dbReference type="ARBA" id="ARBA00022448"/>
    </source>
</evidence>
<proteinExistence type="inferred from homology"/>
<evidence type="ECO:0000256" key="4">
    <source>
        <dbReference type="ARBA" id="ARBA00022741"/>
    </source>
</evidence>
<dbReference type="InterPro" id="IPR050319">
    <property type="entry name" value="ABC_transp_ATP-bind"/>
</dbReference>
<evidence type="ECO:0000259" key="6">
    <source>
        <dbReference type="PROSITE" id="PS50893"/>
    </source>
</evidence>
<dbReference type="Gene3D" id="3.40.50.300">
    <property type="entry name" value="P-loop containing nucleotide triphosphate hydrolases"/>
    <property type="match status" value="1"/>
</dbReference>
<evidence type="ECO:0000256" key="1">
    <source>
        <dbReference type="ARBA" id="ARBA00004417"/>
    </source>
</evidence>
<dbReference type="EMBL" id="JACIDZ010000026">
    <property type="protein sequence ID" value="MBB4124562.1"/>
    <property type="molecule type" value="Genomic_DNA"/>
</dbReference>
<dbReference type="SUPFAM" id="SSF52540">
    <property type="entry name" value="P-loop containing nucleoside triphosphate hydrolases"/>
    <property type="match status" value="1"/>
</dbReference>
<accession>A0A7W6KNM1</accession>
<dbReference type="InterPro" id="IPR017871">
    <property type="entry name" value="ABC_transporter-like_CS"/>
</dbReference>
<dbReference type="NCBIfam" id="TIGR01727">
    <property type="entry name" value="oligo_HPY"/>
    <property type="match status" value="1"/>
</dbReference>
<dbReference type="PANTHER" id="PTHR43776">
    <property type="entry name" value="TRANSPORT ATP-BINDING PROTEIN"/>
    <property type="match status" value="1"/>
</dbReference>
<dbReference type="FunFam" id="3.40.50.300:FF:000016">
    <property type="entry name" value="Oligopeptide ABC transporter ATP-binding component"/>
    <property type="match status" value="1"/>
</dbReference>
<dbReference type="Proteomes" id="UP000530571">
    <property type="component" value="Unassembled WGS sequence"/>
</dbReference>
<evidence type="ECO:0000256" key="5">
    <source>
        <dbReference type="ARBA" id="ARBA00022840"/>
    </source>
</evidence>
<comment type="subcellular location">
    <subcellularLocation>
        <location evidence="1">Cell inner membrane</location>
        <topology evidence="1">Peripheral membrane protein</topology>
    </subcellularLocation>
</comment>
<dbReference type="GO" id="GO:0005886">
    <property type="term" value="C:plasma membrane"/>
    <property type="evidence" value="ECO:0007669"/>
    <property type="project" value="UniProtKB-SubCell"/>
</dbReference>
<dbReference type="PROSITE" id="PS00211">
    <property type="entry name" value="ABC_TRANSPORTER_1"/>
    <property type="match status" value="1"/>
</dbReference>
<evidence type="ECO:0000313" key="8">
    <source>
        <dbReference type="Proteomes" id="UP000530571"/>
    </source>
</evidence>
<dbReference type="RefSeq" id="WP_183491354.1">
    <property type="nucleotide sequence ID" value="NZ_JACIDZ010000026.1"/>
</dbReference>
<keyword evidence="4" id="KW-0547">Nucleotide-binding</keyword>
<sequence>MTPSLSSPENILELRGVKKFFPVRRGLLQRHVAVVRAVDGVDLDIRRGETLSLVGESGSGKSTLGRLVASLDTASAGEILFADGNGAAVDIARLPASGVKALRRKIQLIFQDPYASLNPRMTTEQIIAEPLRVNGIASGKALAELVRMQIEQVGLRADQLDNYPHEFSGGQRQRIGIARALAINPQLVIADEPVSALDTSVQAQVLNLLTDLSREKALTLLFISHDLSVVRHISDRIAVMYLGRIVEVSETSRLFAAPKHPYSEALISVTPSPDPRLRRKRIVLEGEIPNPISPPSGCAFHPRCRYATDLCKAERPPLAGVGEGRKVACHHAEALDLQGLKGDVA</sequence>
<dbReference type="InterPro" id="IPR003439">
    <property type="entry name" value="ABC_transporter-like_ATP-bd"/>
</dbReference>
<comment type="caution">
    <text evidence="7">The sequence shown here is derived from an EMBL/GenBank/DDBJ whole genome shotgun (WGS) entry which is preliminary data.</text>
</comment>
<dbReference type="InterPro" id="IPR027417">
    <property type="entry name" value="P-loop_NTPase"/>
</dbReference>
<dbReference type="Pfam" id="PF00005">
    <property type="entry name" value="ABC_tran"/>
    <property type="match status" value="1"/>
</dbReference>